<dbReference type="InterPro" id="IPR025659">
    <property type="entry name" value="Tubby-like_C"/>
</dbReference>
<evidence type="ECO:0000313" key="4">
    <source>
        <dbReference type="Proteomes" id="UP000294927"/>
    </source>
</evidence>
<dbReference type="Pfam" id="PF10708">
    <property type="entry name" value="DUF2510"/>
    <property type="match status" value="1"/>
</dbReference>
<keyword evidence="4" id="KW-1185">Reference proteome</keyword>
<dbReference type="AlphaFoldDB" id="A0A4R7VMF8"/>
<dbReference type="GO" id="GO:0005886">
    <property type="term" value="C:plasma membrane"/>
    <property type="evidence" value="ECO:0007669"/>
    <property type="project" value="TreeGrafter"/>
</dbReference>
<dbReference type="InterPro" id="IPR038595">
    <property type="entry name" value="LOR_sf"/>
</dbReference>
<feature type="region of interest" description="Disordered" evidence="1">
    <location>
        <begin position="22"/>
        <end position="59"/>
    </location>
</feature>
<name>A0A4R7VMF8_9PSEU</name>
<evidence type="ECO:0000313" key="3">
    <source>
        <dbReference type="EMBL" id="TDV50704.1"/>
    </source>
</evidence>
<dbReference type="EMBL" id="SOCP01000006">
    <property type="protein sequence ID" value="TDV50704.1"/>
    <property type="molecule type" value="Genomic_DNA"/>
</dbReference>
<dbReference type="SUPFAM" id="SSF54518">
    <property type="entry name" value="Tubby C-terminal domain-like"/>
    <property type="match status" value="1"/>
</dbReference>
<feature type="compositionally biased region" description="Low complexity" evidence="1">
    <location>
        <begin position="23"/>
        <end position="35"/>
    </location>
</feature>
<evidence type="ECO:0000259" key="2">
    <source>
        <dbReference type="Pfam" id="PF10708"/>
    </source>
</evidence>
<protein>
    <submittedName>
        <fullName evidence="3">Uncharacterized protein DUF2510</fullName>
    </submittedName>
</protein>
<dbReference type="Pfam" id="PF03803">
    <property type="entry name" value="Scramblase"/>
    <property type="match status" value="1"/>
</dbReference>
<dbReference type="GO" id="GO:0017128">
    <property type="term" value="F:phospholipid scramblase activity"/>
    <property type="evidence" value="ECO:0007669"/>
    <property type="project" value="InterPro"/>
</dbReference>
<dbReference type="PANTHER" id="PTHR23248:SF9">
    <property type="entry name" value="PHOSPHOLIPID SCRAMBLASE"/>
    <property type="match status" value="1"/>
</dbReference>
<dbReference type="Proteomes" id="UP000294927">
    <property type="component" value="Unassembled WGS sequence"/>
</dbReference>
<dbReference type="PANTHER" id="PTHR23248">
    <property type="entry name" value="PHOSPHOLIPID SCRAMBLASE-RELATED"/>
    <property type="match status" value="1"/>
</dbReference>
<dbReference type="InterPro" id="IPR018929">
    <property type="entry name" value="DUF2510"/>
</dbReference>
<evidence type="ECO:0000256" key="1">
    <source>
        <dbReference type="SAM" id="MobiDB-lite"/>
    </source>
</evidence>
<feature type="domain" description="DUF2510" evidence="2">
    <location>
        <begin position="5"/>
        <end position="37"/>
    </location>
</feature>
<organism evidence="3 4">
    <name type="scientific">Actinophytocola oryzae</name>
    <dbReference type="NCBI Taxonomy" id="502181"/>
    <lineage>
        <taxon>Bacteria</taxon>
        <taxon>Bacillati</taxon>
        <taxon>Actinomycetota</taxon>
        <taxon>Actinomycetes</taxon>
        <taxon>Pseudonocardiales</taxon>
        <taxon>Pseudonocardiaceae</taxon>
    </lineage>
</organism>
<comment type="caution">
    <text evidence="3">The sequence shown here is derived from an EMBL/GenBank/DDBJ whole genome shotgun (WGS) entry which is preliminary data.</text>
</comment>
<reference evidence="3 4" key="1">
    <citation type="submission" date="2019-03" db="EMBL/GenBank/DDBJ databases">
        <title>Genomic Encyclopedia of Archaeal and Bacterial Type Strains, Phase II (KMG-II): from individual species to whole genera.</title>
        <authorList>
            <person name="Goeker M."/>
        </authorList>
    </citation>
    <scope>NUCLEOTIDE SEQUENCE [LARGE SCALE GENOMIC DNA]</scope>
    <source>
        <strain evidence="3 4">DSM 45499</strain>
    </source>
</reference>
<dbReference type="OrthoDB" id="3468573at2"/>
<dbReference type="InterPro" id="IPR005552">
    <property type="entry name" value="Scramblase"/>
</dbReference>
<gene>
    <name evidence="3" type="ORF">CLV71_10644</name>
</gene>
<sequence length="271" mass="30582">MTQPPGWYPEQPGSTMLRWWDGAQWTQHTQQAQQQPRSDASPFEVQLGRGPDPDKIRDQTRRAGVGQVGYGGGTLFTEPVLVVNQKVKLIEMANEYAVFDQHGRQLGSVAQIGQNAFKKAVRFFTSYDQFLTHRLEVRDANHQPVLYLTRPAKVFKSRIIVQRPDGHEIGQIQQDNMVGKIRFSFMVGEQKIGGIQAENWRAWNFAVVDHTGGEIARITKTWEGFAKTMFTTADNYVVQIHRPLQDPIASMVVASALTVDTALKQDQRGFG</sequence>
<dbReference type="RefSeq" id="WP_133903958.1">
    <property type="nucleotide sequence ID" value="NZ_SOCP01000006.1"/>
</dbReference>
<dbReference type="Gene3D" id="2.40.160.200">
    <property type="entry name" value="LURP1-related"/>
    <property type="match status" value="1"/>
</dbReference>
<proteinExistence type="predicted"/>
<accession>A0A4R7VMF8</accession>